<feature type="compositionally biased region" description="Basic and acidic residues" evidence="1">
    <location>
        <begin position="61"/>
        <end position="77"/>
    </location>
</feature>
<dbReference type="EMBL" id="BMAR01000031">
    <property type="protein sequence ID" value="GFR49614.1"/>
    <property type="molecule type" value="Genomic_DNA"/>
</dbReference>
<proteinExistence type="predicted"/>
<evidence type="ECO:0000256" key="1">
    <source>
        <dbReference type="SAM" id="MobiDB-lite"/>
    </source>
</evidence>
<feature type="region of interest" description="Disordered" evidence="1">
    <location>
        <begin position="35"/>
        <end position="104"/>
    </location>
</feature>
<organism evidence="2 3">
    <name type="scientific">Astrephomene gubernaculifera</name>
    <dbReference type="NCBI Taxonomy" id="47775"/>
    <lineage>
        <taxon>Eukaryota</taxon>
        <taxon>Viridiplantae</taxon>
        <taxon>Chlorophyta</taxon>
        <taxon>core chlorophytes</taxon>
        <taxon>Chlorophyceae</taxon>
        <taxon>CS clade</taxon>
        <taxon>Chlamydomonadales</taxon>
        <taxon>Astrephomenaceae</taxon>
        <taxon>Astrephomene</taxon>
    </lineage>
</organism>
<comment type="caution">
    <text evidence="2">The sequence shown here is derived from an EMBL/GenBank/DDBJ whole genome shotgun (WGS) entry which is preliminary data.</text>
</comment>
<evidence type="ECO:0000313" key="3">
    <source>
        <dbReference type="Proteomes" id="UP001054857"/>
    </source>
</evidence>
<feature type="compositionally biased region" description="Gly residues" evidence="1">
    <location>
        <begin position="173"/>
        <end position="186"/>
    </location>
</feature>
<feature type="compositionally biased region" description="Basic and acidic residues" evidence="1">
    <location>
        <begin position="93"/>
        <end position="104"/>
    </location>
</feature>
<reference evidence="2 3" key="1">
    <citation type="journal article" date="2021" name="Sci. Rep.">
        <title>Genome sequencing of the multicellular alga Astrephomene provides insights into convergent evolution of germ-soma differentiation.</title>
        <authorList>
            <person name="Yamashita S."/>
            <person name="Yamamoto K."/>
            <person name="Matsuzaki R."/>
            <person name="Suzuki S."/>
            <person name="Yamaguchi H."/>
            <person name="Hirooka S."/>
            <person name="Minakuchi Y."/>
            <person name="Miyagishima S."/>
            <person name="Kawachi M."/>
            <person name="Toyoda A."/>
            <person name="Nozaki H."/>
        </authorList>
    </citation>
    <scope>NUCLEOTIDE SEQUENCE [LARGE SCALE GENOMIC DNA]</scope>
    <source>
        <strain evidence="2 3">NIES-4017</strain>
    </source>
</reference>
<dbReference type="AlphaFoldDB" id="A0AAD3DYY1"/>
<sequence length="358" mass="38187">MLPSTLRTLCGRVKSRSLGPAESQLVLSSVRAFRADSPDAEACGEGDGVDKVGSSSAISDSPKRSSGEQSSDIDRSRLASNPPIRASQQPPNEGERRKVLTPSHDEFTGNVATLLVRWPHLPTQPSKQPRSWREVVDNDRFMSLFPRRPTALTQHAIRNLQATLAATAEGLNEAGGSGSAAAGGPGPQQDPAAHAVVSELLERLMAVQQRLQDSMSEDDDGSGESTILAVAAIAEEDDEDDLSNGHDASSSGRSWSQQASYDDEDAEMRRGAHAQGFAASASGLHSSSSSGQETATGAQPDGGSEGASGSRRLGRRLRWNPCPRRGPIRTPAPPWDDCQPFQTHVGTVYHFWRLCPYG</sequence>
<feature type="compositionally biased region" description="Low complexity" evidence="1">
    <location>
        <begin position="248"/>
        <end position="260"/>
    </location>
</feature>
<protein>
    <submittedName>
        <fullName evidence="2">Uncharacterized protein</fullName>
    </submittedName>
</protein>
<evidence type="ECO:0000313" key="2">
    <source>
        <dbReference type="EMBL" id="GFR49614.1"/>
    </source>
</evidence>
<dbReference type="Proteomes" id="UP001054857">
    <property type="component" value="Unassembled WGS sequence"/>
</dbReference>
<gene>
    <name evidence="2" type="ORF">Agub_g11637</name>
</gene>
<feature type="region of interest" description="Disordered" evidence="1">
    <location>
        <begin position="173"/>
        <end position="192"/>
    </location>
</feature>
<accession>A0AAD3DYY1</accession>
<feature type="region of interest" description="Disordered" evidence="1">
    <location>
        <begin position="236"/>
        <end position="334"/>
    </location>
</feature>
<name>A0AAD3DYY1_9CHLO</name>
<keyword evidence="3" id="KW-1185">Reference proteome</keyword>
<feature type="compositionally biased region" description="Low complexity" evidence="1">
    <location>
        <begin position="276"/>
        <end position="291"/>
    </location>
</feature>